<reference evidence="10 11" key="1">
    <citation type="submission" date="2020-02" db="EMBL/GenBank/DDBJ databases">
        <title>Whole-genome analyses of novel actinobacteria.</title>
        <authorList>
            <person name="Sahin N."/>
            <person name="Tatar D."/>
        </authorList>
    </citation>
    <scope>NUCLEOTIDE SEQUENCE [LARGE SCALE GENOMIC DNA]</scope>
    <source>
        <strain evidence="10 11">SB3404</strain>
    </source>
</reference>
<feature type="transmembrane region" description="Helical" evidence="8">
    <location>
        <begin position="317"/>
        <end position="337"/>
    </location>
</feature>
<dbReference type="SUPFAM" id="SSF103473">
    <property type="entry name" value="MFS general substrate transporter"/>
    <property type="match status" value="1"/>
</dbReference>
<gene>
    <name evidence="10" type="ORF">G5C65_20275</name>
</gene>
<evidence type="ECO:0000256" key="3">
    <source>
        <dbReference type="ARBA" id="ARBA00022692"/>
    </source>
</evidence>
<feature type="transmembrane region" description="Helical" evidence="8">
    <location>
        <begin position="94"/>
        <end position="114"/>
    </location>
</feature>
<feature type="transmembrane region" description="Helical" evidence="8">
    <location>
        <begin position="373"/>
        <end position="399"/>
    </location>
</feature>
<feature type="transmembrane region" description="Helical" evidence="8">
    <location>
        <begin position="420"/>
        <end position="438"/>
    </location>
</feature>
<dbReference type="EMBL" id="JAAKZZ010000217">
    <property type="protein sequence ID" value="NGO70646.1"/>
    <property type="molecule type" value="Genomic_DNA"/>
</dbReference>
<comment type="subcellular location">
    <subcellularLocation>
        <location evidence="1">Cell membrane</location>
        <topology evidence="1">Multi-pass membrane protein</topology>
    </subcellularLocation>
</comment>
<evidence type="ECO:0000256" key="7">
    <source>
        <dbReference type="SAM" id="MobiDB-lite"/>
    </source>
</evidence>
<feature type="transmembrane region" description="Helical" evidence="8">
    <location>
        <begin position="285"/>
        <end position="305"/>
    </location>
</feature>
<feature type="transmembrane region" description="Helical" evidence="8">
    <location>
        <begin position="444"/>
        <end position="464"/>
    </location>
</feature>
<evidence type="ECO:0000313" key="11">
    <source>
        <dbReference type="Proteomes" id="UP000477722"/>
    </source>
</evidence>
<accession>A0A6G4WZD5</accession>
<feature type="transmembrane region" description="Helical" evidence="8">
    <location>
        <begin position="247"/>
        <end position="264"/>
    </location>
</feature>
<keyword evidence="4 8" id="KW-1133">Transmembrane helix</keyword>
<dbReference type="GO" id="GO:0005886">
    <property type="term" value="C:plasma membrane"/>
    <property type="evidence" value="ECO:0007669"/>
    <property type="project" value="UniProtKB-SubCell"/>
</dbReference>
<feature type="region of interest" description="Disordered" evidence="7">
    <location>
        <begin position="1"/>
        <end position="21"/>
    </location>
</feature>
<feature type="transmembrane region" description="Helical" evidence="8">
    <location>
        <begin position="28"/>
        <end position="50"/>
    </location>
</feature>
<dbReference type="PROSITE" id="PS50850">
    <property type="entry name" value="MFS"/>
    <property type="match status" value="1"/>
</dbReference>
<dbReference type="PANTHER" id="PTHR42718">
    <property type="entry name" value="MAJOR FACILITATOR SUPERFAMILY MULTIDRUG TRANSPORTER MFSC"/>
    <property type="match status" value="1"/>
</dbReference>
<feature type="transmembrane region" description="Helical" evidence="8">
    <location>
        <begin position="184"/>
        <end position="203"/>
    </location>
</feature>
<dbReference type="PANTHER" id="PTHR42718:SF9">
    <property type="entry name" value="MAJOR FACILITATOR SUPERFAMILY MULTIDRUG TRANSPORTER MFSC"/>
    <property type="match status" value="1"/>
</dbReference>
<dbReference type="GO" id="GO:0022857">
    <property type="term" value="F:transmembrane transporter activity"/>
    <property type="evidence" value="ECO:0007669"/>
    <property type="project" value="InterPro"/>
</dbReference>
<keyword evidence="2" id="KW-0813">Transport</keyword>
<evidence type="ECO:0000256" key="8">
    <source>
        <dbReference type="SAM" id="Phobius"/>
    </source>
</evidence>
<dbReference type="CDD" id="cd17321">
    <property type="entry name" value="MFS_MMR_MDR_like"/>
    <property type="match status" value="1"/>
</dbReference>
<sequence length="484" mass="48069">MPSAVLPRHAPAGAPPSAPAPHHRHGPVLALMSSCVVLAVALVAAVNLALPKLAGSGLHPTHAELVWIVDAYVLAFACLLIPAGALGDRRGRKGALLAGLAVFAAGCLLAALAPAPEPLIAARALSGAGAALIMPATLSLALQTAPPDRKAHAVAIWTGATGAAGMVGNLGGGLVLQYLPWQGLFWVSLPLALLLLALVARLAPRTAPSRTAGPADPLGTALLVLGSVALVAGIVEGPEHGWSSAPVLGSFAAAAVLLAAFAGYSAKAGDPLIDPRVFRIPKLRAGTLGVAATFIGLFALFFVNAQYLQYAKGYSPALTGLATAPVAVGMIVVARLSPWAVRRWGGRPVVALGLAAVTAGLALLSLLTAGTPYLAYAGVLLVMAMGMGLSMPPLSTAILGSLPAERAGLGSGLNSAAREFGSALGIAVMGTVLAGRTLTDGMSAGFRLVAGAVAVLGAVTVLWFREPAGAPEATGSAGAAGAVR</sequence>
<evidence type="ECO:0000313" key="10">
    <source>
        <dbReference type="EMBL" id="NGO70646.1"/>
    </source>
</evidence>
<keyword evidence="3 8" id="KW-0812">Transmembrane</keyword>
<name>A0A6G4WZD5_9ACTN</name>
<dbReference type="InterPro" id="IPR011701">
    <property type="entry name" value="MFS"/>
</dbReference>
<dbReference type="Pfam" id="PF07690">
    <property type="entry name" value="MFS_1"/>
    <property type="match status" value="1"/>
</dbReference>
<feature type="transmembrane region" description="Helical" evidence="8">
    <location>
        <begin position="65"/>
        <end position="87"/>
    </location>
</feature>
<dbReference type="RefSeq" id="WP_165300307.1">
    <property type="nucleotide sequence ID" value="NZ_JAAKZZ010000217.1"/>
</dbReference>
<feature type="transmembrane region" description="Helical" evidence="8">
    <location>
        <begin position="154"/>
        <end position="178"/>
    </location>
</feature>
<feature type="transmembrane region" description="Helical" evidence="8">
    <location>
        <begin position="349"/>
        <end position="367"/>
    </location>
</feature>
<dbReference type="Proteomes" id="UP000477722">
    <property type="component" value="Unassembled WGS sequence"/>
</dbReference>
<dbReference type="AlphaFoldDB" id="A0A6G4WZD5"/>
<evidence type="ECO:0000256" key="4">
    <source>
        <dbReference type="ARBA" id="ARBA00022989"/>
    </source>
</evidence>
<feature type="transmembrane region" description="Helical" evidence="8">
    <location>
        <begin position="215"/>
        <end position="235"/>
    </location>
</feature>
<protein>
    <submittedName>
        <fullName evidence="10">MFS transporter</fullName>
    </submittedName>
</protein>
<feature type="domain" description="Major facilitator superfamily (MFS) profile" evidence="9">
    <location>
        <begin position="28"/>
        <end position="469"/>
    </location>
</feature>
<evidence type="ECO:0000256" key="6">
    <source>
        <dbReference type="ARBA" id="ARBA00023251"/>
    </source>
</evidence>
<evidence type="ECO:0000256" key="5">
    <source>
        <dbReference type="ARBA" id="ARBA00023136"/>
    </source>
</evidence>
<dbReference type="GO" id="GO:0046677">
    <property type="term" value="P:response to antibiotic"/>
    <property type="evidence" value="ECO:0007669"/>
    <property type="project" value="UniProtKB-KW"/>
</dbReference>
<evidence type="ECO:0000259" key="9">
    <source>
        <dbReference type="PROSITE" id="PS50850"/>
    </source>
</evidence>
<comment type="caution">
    <text evidence="10">The sequence shown here is derived from an EMBL/GenBank/DDBJ whole genome shotgun (WGS) entry which is preliminary data.</text>
</comment>
<feature type="transmembrane region" description="Helical" evidence="8">
    <location>
        <begin position="120"/>
        <end position="142"/>
    </location>
</feature>
<proteinExistence type="predicted"/>
<keyword evidence="11" id="KW-1185">Reference proteome</keyword>
<evidence type="ECO:0000256" key="1">
    <source>
        <dbReference type="ARBA" id="ARBA00004651"/>
    </source>
</evidence>
<evidence type="ECO:0000256" key="2">
    <source>
        <dbReference type="ARBA" id="ARBA00022448"/>
    </source>
</evidence>
<keyword evidence="5 8" id="KW-0472">Membrane</keyword>
<dbReference type="Gene3D" id="1.20.1250.20">
    <property type="entry name" value="MFS general substrate transporter like domains"/>
    <property type="match status" value="1"/>
</dbReference>
<dbReference type="InterPro" id="IPR020846">
    <property type="entry name" value="MFS_dom"/>
</dbReference>
<dbReference type="InterPro" id="IPR036259">
    <property type="entry name" value="MFS_trans_sf"/>
</dbReference>
<organism evidence="10 11">
    <name type="scientific">Streptomyces boncukensis</name>
    <dbReference type="NCBI Taxonomy" id="2711219"/>
    <lineage>
        <taxon>Bacteria</taxon>
        <taxon>Bacillati</taxon>
        <taxon>Actinomycetota</taxon>
        <taxon>Actinomycetes</taxon>
        <taxon>Kitasatosporales</taxon>
        <taxon>Streptomycetaceae</taxon>
        <taxon>Streptomyces</taxon>
    </lineage>
</organism>
<keyword evidence="6" id="KW-0046">Antibiotic resistance</keyword>